<dbReference type="AlphaFoldDB" id="A0A5C2RZ52"/>
<dbReference type="EMBL" id="ML122288">
    <property type="protein sequence ID" value="RPD56337.1"/>
    <property type="molecule type" value="Genomic_DNA"/>
</dbReference>
<gene>
    <name evidence="1" type="ORF">L227DRAFT_256585</name>
</gene>
<protein>
    <submittedName>
        <fullName evidence="1">Uncharacterized protein</fullName>
    </submittedName>
</protein>
<reference evidence="1" key="1">
    <citation type="journal article" date="2018" name="Genome Biol. Evol.">
        <title>Genomics and development of Lentinus tigrinus, a white-rot wood-decaying mushroom with dimorphic fruiting bodies.</title>
        <authorList>
            <person name="Wu B."/>
            <person name="Xu Z."/>
            <person name="Knudson A."/>
            <person name="Carlson A."/>
            <person name="Chen N."/>
            <person name="Kovaka S."/>
            <person name="LaButti K."/>
            <person name="Lipzen A."/>
            <person name="Pennachio C."/>
            <person name="Riley R."/>
            <person name="Schakwitz W."/>
            <person name="Umezawa K."/>
            <person name="Ohm R.A."/>
            <person name="Grigoriev I.V."/>
            <person name="Nagy L.G."/>
            <person name="Gibbons J."/>
            <person name="Hibbett D."/>
        </authorList>
    </citation>
    <scope>NUCLEOTIDE SEQUENCE [LARGE SCALE GENOMIC DNA]</scope>
    <source>
        <strain evidence="1">ALCF2SS1-6</strain>
    </source>
</reference>
<sequence length="180" mass="19512">MLPAALADTRPTHLDVAATWRRMLLSWGYHAVDVVNEMETLSVPRACAGAAGASVTHLIVDVPVPEMLQNRVLVELCDILRALPCTHLCVRVPVQLIEDARGPQYCASLLSQVKERLEDYATLVAQASPTLGIVAFHLGVTLRAWSISRPGGWGWCTVEGNARTGCLGDGSWREAIRASD</sequence>
<organism evidence="1 2">
    <name type="scientific">Lentinus tigrinus ALCF2SS1-6</name>
    <dbReference type="NCBI Taxonomy" id="1328759"/>
    <lineage>
        <taxon>Eukaryota</taxon>
        <taxon>Fungi</taxon>
        <taxon>Dikarya</taxon>
        <taxon>Basidiomycota</taxon>
        <taxon>Agaricomycotina</taxon>
        <taxon>Agaricomycetes</taxon>
        <taxon>Polyporales</taxon>
        <taxon>Polyporaceae</taxon>
        <taxon>Lentinus</taxon>
    </lineage>
</organism>
<evidence type="ECO:0000313" key="2">
    <source>
        <dbReference type="Proteomes" id="UP000313359"/>
    </source>
</evidence>
<dbReference type="Proteomes" id="UP000313359">
    <property type="component" value="Unassembled WGS sequence"/>
</dbReference>
<dbReference type="OrthoDB" id="10394973at2759"/>
<keyword evidence="2" id="KW-1185">Reference proteome</keyword>
<proteinExistence type="predicted"/>
<evidence type="ECO:0000313" key="1">
    <source>
        <dbReference type="EMBL" id="RPD56337.1"/>
    </source>
</evidence>
<accession>A0A5C2RZ52</accession>
<name>A0A5C2RZ52_9APHY</name>